<comment type="caution">
    <text evidence="1">The sequence shown here is derived from an EMBL/GenBank/DDBJ whole genome shotgun (WGS) entry which is preliminary data.</text>
</comment>
<dbReference type="AlphaFoldDB" id="L9UEM5"/>
<reference evidence="1 2" key="1">
    <citation type="journal article" date="2013" name="Genome Announc.">
        <title>Draft Genome of the Marine Gammaproteobacterium Halomonas titanicae.</title>
        <authorList>
            <person name="Sanchez-Porro C."/>
            <person name="de la Haba R.R."/>
            <person name="Cruz-Hernandez N."/>
            <person name="Gonzalez J.M."/>
            <person name="Reyes-Guirao C."/>
            <person name="Navarro-Sampedro L."/>
            <person name="Carballo M."/>
            <person name="Ventosa A."/>
        </authorList>
    </citation>
    <scope>NUCLEOTIDE SEQUENCE [LARGE SCALE GENOMIC DNA]</scope>
    <source>
        <strain evidence="1 2">BH1</strain>
    </source>
</reference>
<evidence type="ECO:0008006" key="3">
    <source>
        <dbReference type="Google" id="ProtNLM"/>
    </source>
</evidence>
<organism evidence="1 2">
    <name type="scientific">Vreelandella titanicae BH1</name>
    <dbReference type="NCBI Taxonomy" id="1204738"/>
    <lineage>
        <taxon>Bacteria</taxon>
        <taxon>Pseudomonadati</taxon>
        <taxon>Pseudomonadota</taxon>
        <taxon>Gammaproteobacteria</taxon>
        <taxon>Oceanospirillales</taxon>
        <taxon>Halomonadaceae</taxon>
        <taxon>Vreelandella</taxon>
    </lineage>
</organism>
<dbReference type="SUPFAM" id="SSF53850">
    <property type="entry name" value="Periplasmic binding protein-like II"/>
    <property type="match status" value="1"/>
</dbReference>
<dbReference type="Proteomes" id="UP000011651">
    <property type="component" value="Unassembled WGS sequence"/>
</dbReference>
<dbReference type="EMBL" id="AOPO01000001">
    <property type="protein sequence ID" value="ELY22673.1"/>
    <property type="molecule type" value="Genomic_DNA"/>
</dbReference>
<name>L9UEM5_9GAMM</name>
<evidence type="ECO:0000313" key="1">
    <source>
        <dbReference type="EMBL" id="ELY22673.1"/>
    </source>
</evidence>
<gene>
    <name evidence="1" type="ORF">HALTITAN_0303</name>
</gene>
<sequence length="350" mass="39610">MSASFHGDEHSILDNHAGTLMNKLELSVAIGNYDRVRPLIDGEVQIDGVDSIYMLHDPEEIFFRAFRHADFDITELSLSSYTVKTAAGDCPYIGVPVFPSRAFRHTSIYIRTDRGIQTPTDLRGKRIGVPEYQLTANVWARLFLEEDHGIRPQDMTWLRGGYEEPGRVEKINLNLPEGVHVENIPEGETLSGMLASGELDAVMGPRAPSCFMQGHPHVSYLYSDPQQAASDWYQRTGIFPIMHLLGIRKTLVDRHPWLPFSVYKAFEQSKAKALAKLSDTSATKVTLPFVEDQLLAARRLMGEDFWSYGFAPNRNTLERFLVQHHAEGLSQRLLKPEELFHPATLESFKI</sequence>
<protein>
    <recommendedName>
        <fullName evidence="3">4,5-dihydroxyphthalate decarboxylase</fullName>
    </recommendedName>
</protein>
<dbReference type="Gene3D" id="3.40.190.10">
    <property type="entry name" value="Periplasmic binding protein-like II"/>
    <property type="match status" value="1"/>
</dbReference>
<proteinExistence type="predicted"/>
<evidence type="ECO:0000313" key="2">
    <source>
        <dbReference type="Proteomes" id="UP000011651"/>
    </source>
</evidence>
<dbReference type="PATRIC" id="fig|1204738.3.peg.458"/>
<accession>L9UEM5</accession>
<dbReference type="RefSeq" id="WP_009286121.1">
    <property type="nucleotide sequence ID" value="NZ_AOPO01000001.1"/>
</dbReference>